<protein>
    <submittedName>
        <fullName evidence="6">B-box domain protein 31</fullName>
    </submittedName>
</protein>
<comment type="caution">
    <text evidence="6">The sequence shown here is derived from an EMBL/GenBank/DDBJ whole genome shotgun (WGS) entry which is preliminary data.</text>
</comment>
<dbReference type="EMBL" id="JACGWO010000008">
    <property type="protein sequence ID" value="KAK4420525.1"/>
    <property type="molecule type" value="Genomic_DNA"/>
</dbReference>
<dbReference type="Pfam" id="PF00643">
    <property type="entry name" value="zf-B_box"/>
    <property type="match status" value="1"/>
</dbReference>
<evidence type="ECO:0000259" key="5">
    <source>
        <dbReference type="PROSITE" id="PS50119"/>
    </source>
</evidence>
<evidence type="ECO:0000313" key="6">
    <source>
        <dbReference type="EMBL" id="KAK4420525.1"/>
    </source>
</evidence>
<proteinExistence type="predicted"/>
<reference evidence="6" key="2">
    <citation type="journal article" date="2024" name="Plant">
        <title>Genomic evolution and insights into agronomic trait innovations of Sesamum species.</title>
        <authorList>
            <person name="Miao H."/>
            <person name="Wang L."/>
            <person name="Qu L."/>
            <person name="Liu H."/>
            <person name="Sun Y."/>
            <person name="Le M."/>
            <person name="Wang Q."/>
            <person name="Wei S."/>
            <person name="Zheng Y."/>
            <person name="Lin W."/>
            <person name="Duan Y."/>
            <person name="Cao H."/>
            <person name="Xiong S."/>
            <person name="Wang X."/>
            <person name="Wei L."/>
            <person name="Li C."/>
            <person name="Ma Q."/>
            <person name="Ju M."/>
            <person name="Zhao R."/>
            <person name="Li G."/>
            <person name="Mu C."/>
            <person name="Tian Q."/>
            <person name="Mei H."/>
            <person name="Zhang T."/>
            <person name="Gao T."/>
            <person name="Zhang H."/>
        </authorList>
    </citation>
    <scope>NUCLEOTIDE SEQUENCE</scope>
    <source>
        <strain evidence="6">3651</strain>
    </source>
</reference>
<accession>A0AAE1XYP5</accession>
<dbReference type="AlphaFoldDB" id="A0AAE1XYP5"/>
<dbReference type="CDD" id="cd19821">
    <property type="entry name" value="Bbox1_BBX-like"/>
    <property type="match status" value="1"/>
</dbReference>
<keyword evidence="2 4" id="KW-0863">Zinc-finger</keyword>
<dbReference type="PANTHER" id="PTHR31717">
    <property type="entry name" value="ZINC FINGER PROTEIN CONSTANS-LIKE 10"/>
    <property type="match status" value="1"/>
</dbReference>
<reference evidence="6" key="1">
    <citation type="submission" date="2020-06" db="EMBL/GenBank/DDBJ databases">
        <authorList>
            <person name="Li T."/>
            <person name="Hu X."/>
            <person name="Zhang T."/>
            <person name="Song X."/>
            <person name="Zhang H."/>
            <person name="Dai N."/>
            <person name="Sheng W."/>
            <person name="Hou X."/>
            <person name="Wei L."/>
        </authorList>
    </citation>
    <scope>NUCLEOTIDE SEQUENCE</scope>
    <source>
        <strain evidence="6">3651</strain>
        <tissue evidence="6">Leaf</tissue>
    </source>
</reference>
<organism evidence="6 7">
    <name type="scientific">Sesamum alatum</name>
    <dbReference type="NCBI Taxonomy" id="300844"/>
    <lineage>
        <taxon>Eukaryota</taxon>
        <taxon>Viridiplantae</taxon>
        <taxon>Streptophyta</taxon>
        <taxon>Embryophyta</taxon>
        <taxon>Tracheophyta</taxon>
        <taxon>Spermatophyta</taxon>
        <taxon>Magnoliopsida</taxon>
        <taxon>eudicotyledons</taxon>
        <taxon>Gunneridae</taxon>
        <taxon>Pentapetalae</taxon>
        <taxon>asterids</taxon>
        <taxon>lamiids</taxon>
        <taxon>Lamiales</taxon>
        <taxon>Pedaliaceae</taxon>
        <taxon>Sesamum</taxon>
    </lineage>
</organism>
<keyword evidence="3" id="KW-0862">Zinc</keyword>
<dbReference type="InterPro" id="IPR000315">
    <property type="entry name" value="Znf_B-box"/>
</dbReference>
<name>A0AAE1XYP5_9LAMI</name>
<evidence type="ECO:0000256" key="3">
    <source>
        <dbReference type="ARBA" id="ARBA00022833"/>
    </source>
</evidence>
<evidence type="ECO:0000313" key="7">
    <source>
        <dbReference type="Proteomes" id="UP001293254"/>
    </source>
</evidence>
<feature type="domain" description="B box-type" evidence="5">
    <location>
        <begin position="22"/>
        <end position="67"/>
    </location>
</feature>
<sequence length="104" mass="11946">MCRRIREDERQLGCCWKGRRPRKEISCELCRSDASVYCAADGAFLCSKCDGIVHAANFLAGRHVRRLLCRGCRSLTRRYIIGTSPGSLEVIVFRRMKMPTFLFL</sequence>
<keyword evidence="7" id="KW-1185">Reference proteome</keyword>
<dbReference type="PANTHER" id="PTHR31717:SF142">
    <property type="entry name" value="B-BOX DOMAIN PROTEIN 30-RELATED"/>
    <property type="match status" value="1"/>
</dbReference>
<dbReference type="PROSITE" id="PS50119">
    <property type="entry name" value="ZF_BBOX"/>
    <property type="match status" value="1"/>
</dbReference>
<evidence type="ECO:0000256" key="4">
    <source>
        <dbReference type="PROSITE-ProRule" id="PRU00024"/>
    </source>
</evidence>
<dbReference type="SMART" id="SM00336">
    <property type="entry name" value="BBOX"/>
    <property type="match status" value="1"/>
</dbReference>
<keyword evidence="1" id="KW-0479">Metal-binding</keyword>
<gene>
    <name evidence="6" type="ORF">Salat_2002900</name>
</gene>
<evidence type="ECO:0000256" key="2">
    <source>
        <dbReference type="ARBA" id="ARBA00022771"/>
    </source>
</evidence>
<evidence type="ECO:0000256" key="1">
    <source>
        <dbReference type="ARBA" id="ARBA00022723"/>
    </source>
</evidence>
<dbReference type="Proteomes" id="UP001293254">
    <property type="component" value="Unassembled WGS sequence"/>
</dbReference>
<dbReference type="GO" id="GO:0008270">
    <property type="term" value="F:zinc ion binding"/>
    <property type="evidence" value="ECO:0007669"/>
    <property type="project" value="UniProtKB-KW"/>
</dbReference>
<dbReference type="InterPro" id="IPR049808">
    <property type="entry name" value="CONSTANS-like_Bbox1"/>
</dbReference>